<dbReference type="SUPFAM" id="SSF58100">
    <property type="entry name" value="Bacterial hemolysins"/>
    <property type="match status" value="1"/>
</dbReference>
<dbReference type="AlphaFoldDB" id="A0A4R3KTA2"/>
<sequence>MTNEEFQTIVLKELKTLREDVSGLKNDMVGVREDVSGLKNDMAGVKEDVSGLKNDMVGVREDVSGLKGRVYKIENKLDKMDDKLNAVYEQTAFLTEFKEESNKKNEGFEQENRRLKEIVGRHELEIQALKEKIG</sequence>
<evidence type="ECO:0000256" key="1">
    <source>
        <dbReference type="SAM" id="Coils"/>
    </source>
</evidence>
<reference evidence="2 3" key="1">
    <citation type="submission" date="2019-03" db="EMBL/GenBank/DDBJ databases">
        <title>Genomic Encyclopedia of Type Strains, Phase IV (KMG-IV): sequencing the most valuable type-strain genomes for metagenomic binning, comparative biology and taxonomic classification.</title>
        <authorList>
            <person name="Goeker M."/>
        </authorList>
    </citation>
    <scope>NUCLEOTIDE SEQUENCE [LARGE SCALE GENOMIC DNA]</scope>
    <source>
        <strain evidence="2 3">DSM 26752</strain>
    </source>
</reference>
<keyword evidence="1" id="KW-0175">Coiled coil</keyword>
<dbReference type="Gene3D" id="1.20.5.170">
    <property type="match status" value="1"/>
</dbReference>
<dbReference type="RefSeq" id="WP_132027975.1">
    <property type="nucleotide sequence ID" value="NZ_CP068564.1"/>
</dbReference>
<accession>A0A4R3KTA2</accession>
<dbReference type="EMBL" id="SMAE01000008">
    <property type="protein sequence ID" value="TCS88488.1"/>
    <property type="molecule type" value="Genomic_DNA"/>
</dbReference>
<gene>
    <name evidence="2" type="ORF">EDD65_10820</name>
</gene>
<name>A0A4R3KTA2_9FIRM</name>
<organism evidence="2 3">
    <name type="scientific">Keratinibaculum paraultunense</name>
    <dbReference type="NCBI Taxonomy" id="1278232"/>
    <lineage>
        <taxon>Bacteria</taxon>
        <taxon>Bacillati</taxon>
        <taxon>Bacillota</taxon>
        <taxon>Tissierellia</taxon>
        <taxon>Tissierellales</taxon>
        <taxon>Tepidimicrobiaceae</taxon>
        <taxon>Keratinibaculum</taxon>
    </lineage>
</organism>
<comment type="caution">
    <text evidence="2">The sequence shown here is derived from an EMBL/GenBank/DDBJ whole genome shotgun (WGS) entry which is preliminary data.</text>
</comment>
<protein>
    <submittedName>
        <fullName evidence="2">Uncharacterized protein</fullName>
    </submittedName>
</protein>
<evidence type="ECO:0000313" key="2">
    <source>
        <dbReference type="EMBL" id="TCS88488.1"/>
    </source>
</evidence>
<keyword evidence="3" id="KW-1185">Reference proteome</keyword>
<dbReference type="OrthoDB" id="1707630at2"/>
<feature type="coiled-coil region" evidence="1">
    <location>
        <begin position="98"/>
        <end position="132"/>
    </location>
</feature>
<proteinExistence type="predicted"/>
<evidence type="ECO:0000313" key="3">
    <source>
        <dbReference type="Proteomes" id="UP000294567"/>
    </source>
</evidence>
<dbReference type="Proteomes" id="UP000294567">
    <property type="component" value="Unassembled WGS sequence"/>
</dbReference>